<accession>A0A927W594</accession>
<evidence type="ECO:0000256" key="5">
    <source>
        <dbReference type="ARBA" id="ARBA00022679"/>
    </source>
</evidence>
<reference evidence="12" key="1">
    <citation type="submission" date="2019-04" db="EMBL/GenBank/DDBJ databases">
        <title>Evolution of Biomass-Degrading Anaerobic Consortia Revealed by Metagenomics.</title>
        <authorList>
            <person name="Peng X."/>
        </authorList>
    </citation>
    <scope>NUCLEOTIDE SEQUENCE</scope>
    <source>
        <strain evidence="12">SIG254</strain>
    </source>
</reference>
<dbReference type="Pfam" id="PF01035">
    <property type="entry name" value="DNA_binding_1"/>
    <property type="match status" value="1"/>
</dbReference>
<dbReference type="HAMAP" id="MF_00772">
    <property type="entry name" value="OGT"/>
    <property type="match status" value="1"/>
</dbReference>
<dbReference type="RefSeq" id="WP_035134771.1">
    <property type="nucleotide sequence ID" value="NZ_JPMD01000038.1"/>
</dbReference>
<evidence type="ECO:0000256" key="4">
    <source>
        <dbReference type="ARBA" id="ARBA00022603"/>
    </source>
</evidence>
<dbReference type="PANTHER" id="PTHR10815">
    <property type="entry name" value="METHYLATED-DNA--PROTEIN-CYSTEINE METHYLTRANSFERASE"/>
    <property type="match status" value="1"/>
</dbReference>
<dbReference type="EC" id="2.1.1.63" evidence="9"/>
<dbReference type="InterPro" id="IPR008332">
    <property type="entry name" value="MethylG_MeTrfase_N"/>
</dbReference>
<dbReference type="InterPro" id="IPR001497">
    <property type="entry name" value="MethylDNA_cys_MeTrfase_AS"/>
</dbReference>
<dbReference type="Pfam" id="PF02870">
    <property type="entry name" value="Methyltransf_1N"/>
    <property type="match status" value="1"/>
</dbReference>
<evidence type="ECO:0000256" key="6">
    <source>
        <dbReference type="ARBA" id="ARBA00022763"/>
    </source>
</evidence>
<dbReference type="GO" id="GO:0032259">
    <property type="term" value="P:methylation"/>
    <property type="evidence" value="ECO:0007669"/>
    <property type="project" value="UniProtKB-KW"/>
</dbReference>
<comment type="similarity">
    <text evidence="2 9">Belongs to the MGMT family.</text>
</comment>
<comment type="subcellular location">
    <subcellularLocation>
        <location evidence="9">Cytoplasm</location>
    </subcellularLocation>
</comment>
<comment type="caution">
    <text evidence="12">The sequence shown here is derived from an EMBL/GenBank/DDBJ whole genome shotgun (WGS) entry which is preliminary data.</text>
</comment>
<dbReference type="FunFam" id="1.10.10.10:FF:000214">
    <property type="entry name" value="Methylated-DNA--protein-cysteine methyltransferase"/>
    <property type="match status" value="1"/>
</dbReference>
<evidence type="ECO:0000256" key="8">
    <source>
        <dbReference type="ARBA" id="ARBA00049348"/>
    </source>
</evidence>
<dbReference type="InterPro" id="IPR036217">
    <property type="entry name" value="MethylDNA_cys_MeTrfase_DNAb"/>
</dbReference>
<organism evidence="12 13">
    <name type="scientific">Clostridium sulfidigenes</name>
    <dbReference type="NCBI Taxonomy" id="318464"/>
    <lineage>
        <taxon>Bacteria</taxon>
        <taxon>Bacillati</taxon>
        <taxon>Bacillota</taxon>
        <taxon>Clostridia</taxon>
        <taxon>Eubacteriales</taxon>
        <taxon>Clostridiaceae</taxon>
        <taxon>Clostridium</taxon>
    </lineage>
</organism>
<dbReference type="InterPro" id="IPR036631">
    <property type="entry name" value="MGMT_N_sf"/>
</dbReference>
<evidence type="ECO:0000256" key="7">
    <source>
        <dbReference type="ARBA" id="ARBA00023204"/>
    </source>
</evidence>
<keyword evidence="7 9" id="KW-0234">DNA repair</keyword>
<evidence type="ECO:0000256" key="9">
    <source>
        <dbReference type="HAMAP-Rule" id="MF_00772"/>
    </source>
</evidence>
<proteinExistence type="inferred from homology"/>
<protein>
    <recommendedName>
        <fullName evidence="9">Methylated-DNA--protein-cysteine methyltransferase</fullName>
        <ecNumber evidence="9">2.1.1.63</ecNumber>
    </recommendedName>
    <alternativeName>
        <fullName evidence="9">6-O-methylguanine-DNA methyltransferase</fullName>
        <shortName evidence="9">MGMT</shortName>
    </alternativeName>
    <alternativeName>
        <fullName evidence="9">O-6-methylguanine-DNA-alkyltransferase</fullName>
    </alternativeName>
</protein>
<evidence type="ECO:0000313" key="12">
    <source>
        <dbReference type="EMBL" id="MBE6058790.1"/>
    </source>
</evidence>
<dbReference type="GO" id="GO:0003908">
    <property type="term" value="F:methylated-DNA-[protein]-cysteine S-methyltransferase activity"/>
    <property type="evidence" value="ECO:0007669"/>
    <property type="project" value="UniProtKB-UniRule"/>
</dbReference>
<sequence length="169" mass="19533">MWYDYFDSIIGTIYVVMDEKGVVKIELFQDGWEEYYNLNKGSLEHNKERCLRAITQLKEYFNGEREDFNLPLSVRTTEFRNKVWQELINIPYGETRSYSDIAIAIGNPKGVRAIGGANRANEFPIIIPCHRVIGKSGKLVGYAGNHTDIKSKLLEFEKNNKDNLLKKTH</sequence>
<comment type="function">
    <text evidence="9">Involved in the cellular defense against the biological effects of O6-methylguanine (O6-MeG) and O4-methylthymine (O4-MeT) in DNA. Repairs the methylated nucleobase in DNA by stoichiometrically transferring the methyl group to a cysteine residue in the enzyme. This is a suicide reaction: the enzyme is irreversibly inactivated.</text>
</comment>
<evidence type="ECO:0000256" key="3">
    <source>
        <dbReference type="ARBA" id="ARBA00022490"/>
    </source>
</evidence>
<dbReference type="GO" id="GO:0006307">
    <property type="term" value="P:DNA alkylation repair"/>
    <property type="evidence" value="ECO:0007669"/>
    <property type="project" value="UniProtKB-UniRule"/>
</dbReference>
<comment type="catalytic activity">
    <reaction evidence="8 9">
        <text>a 6-O-methyl-2'-deoxyguanosine in DNA + L-cysteinyl-[protein] = S-methyl-L-cysteinyl-[protein] + a 2'-deoxyguanosine in DNA</text>
        <dbReference type="Rhea" id="RHEA:24000"/>
        <dbReference type="Rhea" id="RHEA-COMP:10131"/>
        <dbReference type="Rhea" id="RHEA-COMP:10132"/>
        <dbReference type="Rhea" id="RHEA-COMP:11367"/>
        <dbReference type="Rhea" id="RHEA-COMP:11368"/>
        <dbReference type="ChEBI" id="CHEBI:29950"/>
        <dbReference type="ChEBI" id="CHEBI:82612"/>
        <dbReference type="ChEBI" id="CHEBI:85445"/>
        <dbReference type="ChEBI" id="CHEBI:85448"/>
        <dbReference type="EC" id="2.1.1.63"/>
    </reaction>
</comment>
<dbReference type="PANTHER" id="PTHR10815:SF5">
    <property type="entry name" value="METHYLATED-DNA--PROTEIN-CYSTEINE METHYLTRANSFERASE"/>
    <property type="match status" value="1"/>
</dbReference>
<comment type="catalytic activity">
    <reaction evidence="1 9">
        <text>a 4-O-methyl-thymidine in DNA + L-cysteinyl-[protein] = a thymidine in DNA + S-methyl-L-cysteinyl-[protein]</text>
        <dbReference type="Rhea" id="RHEA:53428"/>
        <dbReference type="Rhea" id="RHEA-COMP:10131"/>
        <dbReference type="Rhea" id="RHEA-COMP:10132"/>
        <dbReference type="Rhea" id="RHEA-COMP:13555"/>
        <dbReference type="Rhea" id="RHEA-COMP:13556"/>
        <dbReference type="ChEBI" id="CHEBI:29950"/>
        <dbReference type="ChEBI" id="CHEBI:82612"/>
        <dbReference type="ChEBI" id="CHEBI:137386"/>
        <dbReference type="ChEBI" id="CHEBI:137387"/>
        <dbReference type="EC" id="2.1.1.63"/>
    </reaction>
</comment>
<dbReference type="Gene3D" id="3.30.160.70">
    <property type="entry name" value="Methylated DNA-protein cysteine methyltransferase domain"/>
    <property type="match status" value="1"/>
</dbReference>
<feature type="active site" description="Nucleophile; methyl group acceptor" evidence="9">
    <location>
        <position position="129"/>
    </location>
</feature>
<evidence type="ECO:0000259" key="10">
    <source>
        <dbReference type="Pfam" id="PF01035"/>
    </source>
</evidence>
<gene>
    <name evidence="12" type="ORF">E7215_01255</name>
</gene>
<name>A0A927W594_9CLOT</name>
<dbReference type="AlphaFoldDB" id="A0A927W594"/>
<dbReference type="EMBL" id="SVCM01000016">
    <property type="protein sequence ID" value="MBE6058790.1"/>
    <property type="molecule type" value="Genomic_DNA"/>
</dbReference>
<dbReference type="NCBIfam" id="TIGR00589">
    <property type="entry name" value="ogt"/>
    <property type="match status" value="1"/>
</dbReference>
<dbReference type="InterPro" id="IPR014048">
    <property type="entry name" value="MethylDNA_cys_MeTrfase_DNA-bd"/>
</dbReference>
<feature type="domain" description="Methylguanine DNA methyltransferase ribonuclease-like" evidence="11">
    <location>
        <begin position="1"/>
        <end position="73"/>
    </location>
</feature>
<keyword evidence="3 9" id="KW-0963">Cytoplasm</keyword>
<dbReference type="CDD" id="cd06445">
    <property type="entry name" value="ATase"/>
    <property type="match status" value="1"/>
</dbReference>
<comment type="miscellaneous">
    <text evidence="9">This enzyme catalyzes only one turnover and therefore is not strictly catalytic. According to one definition, an enzyme is a biocatalyst that acts repeatedly and over many reaction cycles.</text>
</comment>
<keyword evidence="6 9" id="KW-0227">DNA damage</keyword>
<dbReference type="InterPro" id="IPR023546">
    <property type="entry name" value="MGMT"/>
</dbReference>
<evidence type="ECO:0000313" key="13">
    <source>
        <dbReference type="Proteomes" id="UP000768462"/>
    </source>
</evidence>
<evidence type="ECO:0000259" key="11">
    <source>
        <dbReference type="Pfam" id="PF02870"/>
    </source>
</evidence>
<dbReference type="InterPro" id="IPR036388">
    <property type="entry name" value="WH-like_DNA-bd_sf"/>
</dbReference>
<dbReference type="PROSITE" id="PS00374">
    <property type="entry name" value="MGMT"/>
    <property type="match status" value="1"/>
</dbReference>
<keyword evidence="4 9" id="KW-0489">Methyltransferase</keyword>
<evidence type="ECO:0000256" key="2">
    <source>
        <dbReference type="ARBA" id="ARBA00008711"/>
    </source>
</evidence>
<dbReference type="SUPFAM" id="SSF46767">
    <property type="entry name" value="Methylated DNA-protein cysteine methyltransferase, C-terminal domain"/>
    <property type="match status" value="1"/>
</dbReference>
<dbReference type="SUPFAM" id="SSF53155">
    <property type="entry name" value="Methylated DNA-protein cysteine methyltransferase domain"/>
    <property type="match status" value="1"/>
</dbReference>
<dbReference type="Gene3D" id="1.10.10.10">
    <property type="entry name" value="Winged helix-like DNA-binding domain superfamily/Winged helix DNA-binding domain"/>
    <property type="match status" value="1"/>
</dbReference>
<feature type="domain" description="Methylated-DNA-[protein]-cysteine S-methyltransferase DNA binding" evidence="10">
    <location>
        <begin position="78"/>
        <end position="158"/>
    </location>
</feature>
<dbReference type="Proteomes" id="UP000768462">
    <property type="component" value="Unassembled WGS sequence"/>
</dbReference>
<dbReference type="GO" id="GO:0005737">
    <property type="term" value="C:cytoplasm"/>
    <property type="evidence" value="ECO:0007669"/>
    <property type="project" value="UniProtKB-SubCell"/>
</dbReference>
<evidence type="ECO:0000256" key="1">
    <source>
        <dbReference type="ARBA" id="ARBA00001286"/>
    </source>
</evidence>
<keyword evidence="5 9" id="KW-0808">Transferase</keyword>